<protein>
    <submittedName>
        <fullName evidence="2">Uncharacterized protein</fullName>
    </submittedName>
</protein>
<evidence type="ECO:0000313" key="2">
    <source>
        <dbReference type="EMBL" id="EKC41471.1"/>
    </source>
</evidence>
<dbReference type="AlphaFoldDB" id="K1S2D5"/>
<name>K1S2D5_MAGGI</name>
<sequence length="82" mass="9307">MTSVAYSYMTLDTVAHGGVPGNRKSSAYRQPHSRESSVTSGSLSRNYSSKKRKKRKSENKNKESSVPEKEYWNRRILIAIKA</sequence>
<feature type="region of interest" description="Disordered" evidence="1">
    <location>
        <begin position="12"/>
        <end position="68"/>
    </location>
</feature>
<gene>
    <name evidence="2" type="ORF">CGI_10016974</name>
</gene>
<dbReference type="InParanoid" id="K1S2D5"/>
<accession>K1S2D5</accession>
<feature type="compositionally biased region" description="Basic residues" evidence="1">
    <location>
        <begin position="48"/>
        <end position="57"/>
    </location>
</feature>
<dbReference type="EMBL" id="JH818707">
    <property type="protein sequence ID" value="EKC41471.1"/>
    <property type="molecule type" value="Genomic_DNA"/>
</dbReference>
<dbReference type="HOGENOM" id="CLU_2560497_0_0_1"/>
<reference evidence="2" key="1">
    <citation type="journal article" date="2012" name="Nature">
        <title>The oyster genome reveals stress adaptation and complexity of shell formation.</title>
        <authorList>
            <person name="Zhang G."/>
            <person name="Fang X."/>
            <person name="Guo X."/>
            <person name="Li L."/>
            <person name="Luo R."/>
            <person name="Xu F."/>
            <person name="Yang P."/>
            <person name="Zhang L."/>
            <person name="Wang X."/>
            <person name="Qi H."/>
            <person name="Xiong Z."/>
            <person name="Que H."/>
            <person name="Xie Y."/>
            <person name="Holland P.W."/>
            <person name="Paps J."/>
            <person name="Zhu Y."/>
            <person name="Wu F."/>
            <person name="Chen Y."/>
            <person name="Wang J."/>
            <person name="Peng C."/>
            <person name="Meng J."/>
            <person name="Yang L."/>
            <person name="Liu J."/>
            <person name="Wen B."/>
            <person name="Zhang N."/>
            <person name="Huang Z."/>
            <person name="Zhu Q."/>
            <person name="Feng Y."/>
            <person name="Mount A."/>
            <person name="Hedgecock D."/>
            <person name="Xu Z."/>
            <person name="Liu Y."/>
            <person name="Domazet-Loso T."/>
            <person name="Du Y."/>
            <person name="Sun X."/>
            <person name="Zhang S."/>
            <person name="Liu B."/>
            <person name="Cheng P."/>
            <person name="Jiang X."/>
            <person name="Li J."/>
            <person name="Fan D."/>
            <person name="Wang W."/>
            <person name="Fu W."/>
            <person name="Wang T."/>
            <person name="Wang B."/>
            <person name="Zhang J."/>
            <person name="Peng Z."/>
            <person name="Li Y."/>
            <person name="Li N."/>
            <person name="Wang J."/>
            <person name="Chen M."/>
            <person name="He Y."/>
            <person name="Tan F."/>
            <person name="Song X."/>
            <person name="Zheng Q."/>
            <person name="Huang R."/>
            <person name="Yang H."/>
            <person name="Du X."/>
            <person name="Chen L."/>
            <person name="Yang M."/>
            <person name="Gaffney P.M."/>
            <person name="Wang S."/>
            <person name="Luo L."/>
            <person name="She Z."/>
            <person name="Ming Y."/>
            <person name="Huang W."/>
            <person name="Zhang S."/>
            <person name="Huang B."/>
            <person name="Zhang Y."/>
            <person name="Qu T."/>
            <person name="Ni P."/>
            <person name="Miao G."/>
            <person name="Wang J."/>
            <person name="Wang Q."/>
            <person name="Steinberg C.E."/>
            <person name="Wang H."/>
            <person name="Li N."/>
            <person name="Qian L."/>
            <person name="Zhang G."/>
            <person name="Li Y."/>
            <person name="Yang H."/>
            <person name="Liu X."/>
            <person name="Wang J."/>
            <person name="Yin Y."/>
            <person name="Wang J."/>
        </authorList>
    </citation>
    <scope>NUCLEOTIDE SEQUENCE [LARGE SCALE GENOMIC DNA]</scope>
    <source>
        <strain evidence="2">05x7-T-G4-1.051#20</strain>
    </source>
</reference>
<proteinExistence type="predicted"/>
<organism evidence="2">
    <name type="scientific">Magallana gigas</name>
    <name type="common">Pacific oyster</name>
    <name type="synonym">Crassostrea gigas</name>
    <dbReference type="NCBI Taxonomy" id="29159"/>
    <lineage>
        <taxon>Eukaryota</taxon>
        <taxon>Metazoa</taxon>
        <taxon>Spiralia</taxon>
        <taxon>Lophotrochozoa</taxon>
        <taxon>Mollusca</taxon>
        <taxon>Bivalvia</taxon>
        <taxon>Autobranchia</taxon>
        <taxon>Pteriomorphia</taxon>
        <taxon>Ostreida</taxon>
        <taxon>Ostreoidea</taxon>
        <taxon>Ostreidae</taxon>
        <taxon>Magallana</taxon>
    </lineage>
</organism>
<evidence type="ECO:0000256" key="1">
    <source>
        <dbReference type="SAM" id="MobiDB-lite"/>
    </source>
</evidence>
<feature type="compositionally biased region" description="Basic and acidic residues" evidence="1">
    <location>
        <begin position="58"/>
        <end position="68"/>
    </location>
</feature>